<evidence type="ECO:0000256" key="1">
    <source>
        <dbReference type="SAM" id="Phobius"/>
    </source>
</evidence>
<dbReference type="Proteomes" id="UP001597052">
    <property type="component" value="Unassembled WGS sequence"/>
</dbReference>
<reference evidence="2 3" key="1">
    <citation type="journal article" date="2019" name="Int. J. Syst. Evol. Microbiol.">
        <title>The Global Catalogue of Microorganisms (GCM) 10K type strain sequencing project: providing services to taxonomists for standard genome sequencing and annotation.</title>
        <authorList>
            <consortium name="The Broad Institute Genomics Platform"/>
            <consortium name="The Broad Institute Genome Sequencing Center for Infectious Disease"/>
            <person name="Wu L."/>
            <person name="Ma J."/>
        </authorList>
    </citation>
    <scope>NUCLEOTIDE SEQUENCE [LARGE SCALE GENOMIC DNA]</scope>
    <source>
        <strain evidence="2 3">CGMCC 1.10593</strain>
    </source>
</reference>
<feature type="transmembrane region" description="Helical" evidence="1">
    <location>
        <begin position="78"/>
        <end position="101"/>
    </location>
</feature>
<evidence type="ECO:0000313" key="3">
    <source>
        <dbReference type="Proteomes" id="UP001597052"/>
    </source>
</evidence>
<name>A0ABD6D8V4_9EURY</name>
<dbReference type="AlphaFoldDB" id="A0ABD6D8V4"/>
<keyword evidence="1" id="KW-0472">Membrane</keyword>
<keyword evidence="1" id="KW-1133">Transmembrane helix</keyword>
<dbReference type="RefSeq" id="WP_256395394.1">
    <property type="nucleotide sequence ID" value="NZ_JANHDJ010000002.1"/>
</dbReference>
<evidence type="ECO:0000313" key="2">
    <source>
        <dbReference type="EMBL" id="MFD1642235.1"/>
    </source>
</evidence>
<dbReference type="PROSITE" id="PS51257">
    <property type="entry name" value="PROKAR_LIPOPROTEIN"/>
    <property type="match status" value="1"/>
</dbReference>
<protein>
    <recommendedName>
        <fullName evidence="4">Transmembrane protein</fullName>
    </recommendedName>
</protein>
<evidence type="ECO:0008006" key="4">
    <source>
        <dbReference type="Google" id="ProtNLM"/>
    </source>
</evidence>
<feature type="transmembrane region" description="Helical" evidence="1">
    <location>
        <begin position="39"/>
        <end position="58"/>
    </location>
</feature>
<proteinExistence type="predicted"/>
<sequence>MEHRNFHIVGYGLALCGCLTIGISVVLSESPVGSEVAPFGVIILGGALALVLGLRNVLAKTRAEYDLEHSVAYRVANWGAAIIVVSSGLLLFAVGTASLVFG</sequence>
<dbReference type="EMBL" id="JBHUDM010000002">
    <property type="protein sequence ID" value="MFD1642235.1"/>
    <property type="molecule type" value="Genomic_DNA"/>
</dbReference>
<keyword evidence="3" id="KW-1185">Reference proteome</keyword>
<feature type="transmembrane region" description="Helical" evidence="1">
    <location>
        <begin position="6"/>
        <end position="27"/>
    </location>
</feature>
<keyword evidence="1" id="KW-0812">Transmembrane</keyword>
<gene>
    <name evidence="2" type="ORF">ACFSBW_10170</name>
</gene>
<accession>A0ABD6D8V4</accession>
<organism evidence="2 3">
    <name type="scientific">Halohasta litorea</name>
    <dbReference type="NCBI Taxonomy" id="869891"/>
    <lineage>
        <taxon>Archaea</taxon>
        <taxon>Methanobacteriati</taxon>
        <taxon>Methanobacteriota</taxon>
        <taxon>Stenosarchaea group</taxon>
        <taxon>Halobacteria</taxon>
        <taxon>Halobacteriales</taxon>
        <taxon>Haloferacaceae</taxon>
        <taxon>Halohasta</taxon>
    </lineage>
</organism>
<comment type="caution">
    <text evidence="2">The sequence shown here is derived from an EMBL/GenBank/DDBJ whole genome shotgun (WGS) entry which is preliminary data.</text>
</comment>